<evidence type="ECO:0000259" key="2">
    <source>
        <dbReference type="Pfam" id="PF13229"/>
    </source>
</evidence>
<dbReference type="STRING" id="1703770.AMJ39_06510"/>
<dbReference type="InterPro" id="IPR011050">
    <property type="entry name" value="Pectin_lyase_fold/virulence"/>
</dbReference>
<sequence>MKSLMILVCVALVIGLCMSTHATTWNVPSLQCPTIQAGIDSAAWYDTVSVAPGTYSGPGNRDLDFNGKPIVVMSQSGPEVTIIDCGGSATTWHRGFWFHNGEWSEAVVKGFTITGGYHDRGGGILVAPDSTPPWMTGSSPTIIGNILTGDTATVNGGAIATLDFCSPTIEGNTIVGNMAKGIPDSTNRGGGIHVVGTYYMPPSGVSIVGNTIAGNRADYGGGISCVGFVSWATIRDNTISENLADSAGAGIYCWDVQNPEIEGNTIADNDAQFWGGGIACEKRSSPDILDNTITGNTAGIGGGIWCSDSCFASIAGNTISRNLANYGGGIDCMEESSPTISNNLISGNWASYGGGIYCWSYSSPTIVGNVIVSDTADYQGGGISLHDVCAPEIRNNTIAENVAYHGGGIFCEVGCIASIDGSTITENAAISDGGGICCRGSSSAQVVNSILWENSGWLGPEAYVDASSAITVRYSDVQDGQLGIWVETGGWLGWGPGNINADPLFVSGQHGDYYLSHTAAGQPQQSPCVDAGDPAASVLTSTTRTDEVQDSTPVDMGRHYPRPSLISIQVTPDSPHVNPGQDLWFTVDIVNVTDTTLTFDVWVDAYLANGNPYGGNPVLGPAQLTRGGGSGLYGVRRSVHIPQAAPAGGPYELRVRTGQHGGSVWAEGSFEFYIGAQYLIWEPDPTPISGQAIKDALSANGRSSEFVVGPLGNYNLSLYEGLFVCLGMYPNNAMIMVGSAEAAQIEAYIADGGDVYMEGGDVWYYDPLVGGHNFGPTFGILALADGTADLFNVSGVANTLVPGLAGLTSAYTGENSWVDELIPILPAQVVFTNSGNPDDVGVGNATGAGGHTIGTSFELGGTAYNTFIVPAVAEFIDLFEE</sequence>
<dbReference type="Pfam" id="PF13229">
    <property type="entry name" value="Beta_helix"/>
    <property type="match status" value="1"/>
</dbReference>
<evidence type="ECO:0000313" key="3">
    <source>
        <dbReference type="EMBL" id="KPJ52918.1"/>
    </source>
</evidence>
<proteinExistence type="predicted"/>
<dbReference type="SMART" id="SM00710">
    <property type="entry name" value="PbH1"/>
    <property type="match status" value="12"/>
</dbReference>
<dbReference type="NCBIfam" id="TIGR03804">
    <property type="entry name" value="para_beta_helix"/>
    <property type="match status" value="1"/>
</dbReference>
<evidence type="ECO:0000256" key="1">
    <source>
        <dbReference type="SAM" id="SignalP"/>
    </source>
</evidence>
<feature type="domain" description="Right handed beta helix" evidence="2">
    <location>
        <begin position="136"/>
        <end position="319"/>
    </location>
</feature>
<feature type="signal peptide" evidence="1">
    <location>
        <begin position="1"/>
        <end position="22"/>
    </location>
</feature>
<dbReference type="InterPro" id="IPR006626">
    <property type="entry name" value="PbH1"/>
</dbReference>
<dbReference type="EMBL" id="LIZS01000036">
    <property type="protein sequence ID" value="KPJ52918.1"/>
    <property type="molecule type" value="Genomic_DNA"/>
</dbReference>
<name>A0A0S7WRY5_UNCT6</name>
<keyword evidence="1" id="KW-0732">Signal</keyword>
<dbReference type="AlphaFoldDB" id="A0A0S7WRY5"/>
<feature type="chain" id="PRO_5006639683" description="Right handed beta helix domain-containing protein" evidence="1">
    <location>
        <begin position="23"/>
        <end position="881"/>
    </location>
</feature>
<reference evidence="3 4" key="1">
    <citation type="journal article" date="2015" name="Microbiome">
        <title>Genomic resolution of linkages in carbon, nitrogen, and sulfur cycling among widespread estuary sediment bacteria.</title>
        <authorList>
            <person name="Baker B.J."/>
            <person name="Lazar C.S."/>
            <person name="Teske A.P."/>
            <person name="Dick G.J."/>
        </authorList>
    </citation>
    <scope>NUCLEOTIDE SEQUENCE [LARGE SCALE GENOMIC DNA]</scope>
    <source>
        <strain evidence="3">DG_24</strain>
    </source>
</reference>
<dbReference type="InterPro" id="IPR012334">
    <property type="entry name" value="Pectin_lyas_fold"/>
</dbReference>
<dbReference type="SUPFAM" id="SSF51126">
    <property type="entry name" value="Pectin lyase-like"/>
    <property type="match status" value="2"/>
</dbReference>
<protein>
    <recommendedName>
        <fullName evidence="2">Right handed beta helix domain-containing protein</fullName>
    </recommendedName>
</protein>
<dbReference type="Gene3D" id="2.160.20.10">
    <property type="entry name" value="Single-stranded right-handed beta-helix, Pectin lyase-like"/>
    <property type="match status" value="2"/>
</dbReference>
<evidence type="ECO:0000313" key="4">
    <source>
        <dbReference type="Proteomes" id="UP000052008"/>
    </source>
</evidence>
<organism evidence="3 4">
    <name type="scientific">candidate division TA06 bacterium DG_24</name>
    <dbReference type="NCBI Taxonomy" id="1703770"/>
    <lineage>
        <taxon>Bacteria</taxon>
        <taxon>Bacteria division TA06</taxon>
    </lineage>
</organism>
<dbReference type="InterPro" id="IPR039448">
    <property type="entry name" value="Beta_helix"/>
</dbReference>
<accession>A0A0S7WRY5</accession>
<dbReference type="Proteomes" id="UP000052008">
    <property type="component" value="Unassembled WGS sequence"/>
</dbReference>
<dbReference type="InterPro" id="IPR022441">
    <property type="entry name" value="Para_beta_helix_rpt-2"/>
</dbReference>
<gene>
    <name evidence="3" type="ORF">AMJ39_06510</name>
</gene>
<comment type="caution">
    <text evidence="3">The sequence shown here is derived from an EMBL/GenBank/DDBJ whole genome shotgun (WGS) entry which is preliminary data.</text>
</comment>